<dbReference type="Proteomes" id="UP000235392">
    <property type="component" value="Unassembled WGS sequence"/>
</dbReference>
<dbReference type="AlphaFoldDB" id="A0A2N5UMD9"/>
<sequence>MLPAQRAALPALSNGLFWAGLWFPTSWAVRARPTGSPSPLVPATWKLMHSKFTKIRRIQLLGQTCDQDGREECLDQPNEEAGDNLIYLTGNWPLYCSVVKLFSGRSLSQSSGQPRPINLSRC</sequence>
<accession>A0A2N5UMD9</accession>
<reference evidence="2 3" key="1">
    <citation type="submission" date="2017-11" db="EMBL/GenBank/DDBJ databases">
        <title>De novo assembly and phasing of dikaryotic genomes from two isolates of Puccinia coronata f. sp. avenae, the causal agent of oat crown rust.</title>
        <authorList>
            <person name="Miller M.E."/>
            <person name="Zhang Y."/>
            <person name="Omidvar V."/>
            <person name="Sperschneider J."/>
            <person name="Schwessinger B."/>
            <person name="Raley C."/>
            <person name="Palmer J.M."/>
            <person name="Garnica D."/>
            <person name="Upadhyaya N."/>
            <person name="Rathjen J."/>
            <person name="Taylor J.M."/>
            <person name="Park R.F."/>
            <person name="Dodds P.N."/>
            <person name="Hirsch C.D."/>
            <person name="Kianian S.F."/>
            <person name="Figueroa M."/>
        </authorList>
    </citation>
    <scope>NUCLEOTIDE SEQUENCE [LARGE SCALE GENOMIC DNA]</scope>
    <source>
        <strain evidence="2">12SD80</strain>
    </source>
</reference>
<evidence type="ECO:0000256" key="1">
    <source>
        <dbReference type="SAM" id="SignalP"/>
    </source>
</evidence>
<evidence type="ECO:0000313" key="2">
    <source>
        <dbReference type="EMBL" id="PLW38797.1"/>
    </source>
</evidence>
<feature type="signal peptide" evidence="1">
    <location>
        <begin position="1"/>
        <end position="28"/>
    </location>
</feature>
<proteinExistence type="predicted"/>
<keyword evidence="1" id="KW-0732">Signal</keyword>
<comment type="caution">
    <text evidence="2">The sequence shown here is derived from an EMBL/GenBank/DDBJ whole genome shotgun (WGS) entry which is preliminary data.</text>
</comment>
<dbReference type="EMBL" id="PGCI01000123">
    <property type="protein sequence ID" value="PLW38797.1"/>
    <property type="molecule type" value="Genomic_DNA"/>
</dbReference>
<name>A0A2N5UMD9_9BASI</name>
<evidence type="ECO:0000313" key="3">
    <source>
        <dbReference type="Proteomes" id="UP000235392"/>
    </source>
</evidence>
<feature type="chain" id="PRO_5014672418" evidence="1">
    <location>
        <begin position="29"/>
        <end position="122"/>
    </location>
</feature>
<gene>
    <name evidence="2" type="ORF">PCASD_12574</name>
</gene>
<protein>
    <submittedName>
        <fullName evidence="2">Uncharacterized protein</fullName>
    </submittedName>
</protein>
<organism evidence="2 3">
    <name type="scientific">Puccinia coronata f. sp. avenae</name>
    <dbReference type="NCBI Taxonomy" id="200324"/>
    <lineage>
        <taxon>Eukaryota</taxon>
        <taxon>Fungi</taxon>
        <taxon>Dikarya</taxon>
        <taxon>Basidiomycota</taxon>
        <taxon>Pucciniomycotina</taxon>
        <taxon>Pucciniomycetes</taxon>
        <taxon>Pucciniales</taxon>
        <taxon>Pucciniaceae</taxon>
        <taxon>Puccinia</taxon>
    </lineage>
</organism>